<dbReference type="EMBL" id="CP144541">
    <property type="protein sequence ID" value="WVW80460.1"/>
    <property type="molecule type" value="Genomic_DNA"/>
</dbReference>
<evidence type="ECO:0000313" key="3">
    <source>
        <dbReference type="EMBL" id="WVW80460.1"/>
    </source>
</evidence>
<feature type="compositionally biased region" description="Basic and acidic residues" evidence="1">
    <location>
        <begin position="658"/>
        <end position="674"/>
    </location>
</feature>
<feature type="region of interest" description="Disordered" evidence="1">
    <location>
        <begin position="658"/>
        <end position="680"/>
    </location>
</feature>
<protein>
    <submittedName>
        <fullName evidence="2">Uncharacterized protein</fullName>
    </submittedName>
</protein>
<sequence length="719" mass="78473">MANIRPYTREELKGLRRANLQNLFKIHNLKGANGTNSILIDSLVEYFASPQYLSAHPTQILEKEKDKAISVPAPARPHSVNVGKLENRYKNVPVSRPVKGRVVSASGAIRKPAERDPVIAKQKKGAAAVPEKPSEAGPSRSIDVIPFESPNITPQVPGQPQRSQVIVPPTDRPPTSLPTPPTSSSSQSHPASLSQVEALLSANDARWQAKLDALEKNLNDQMERLRIEMQQIRNQQQAGPSSEGGSRTWSPWQNRSVSQPPTIPILGKRRQHPLSSTIDGLESEEDEHERNEAKRVRFNGSKPGDDTPLNEYPPSIIPSSSTVPVSIPPRTPSPQKASAFGADYFANPSLTPLPAHSQSSLIPRTPSPSRQGTVPDNSQTPRLPNDWEGQNTQNQSDSELSDLEDEGQRTPISRGMIPQFSTTPEPPAHRPISPTMERSISGSSDRFTPGRIIPSTSTPLAHPPPPAFTSDPTGSRLAEVTDLARIDEMDESSNPHSHRLISPGGQLNFPTIRPIPRLSGLGTPGKLPVPSQHQREPSSSHTHQRKTSTSSTSSLLAPPLLISRNSRAESELPRMRVGSRGLSPPPRPRSANAIHGEKTPPRSMFPLNLPEPEEGYVLGNKIRSASADYMHVAMHGLQGADQVEGDDDGLDFDDDGIHASGKEGERERMMERTVEVPTPSHRTLLGTERYNDRRFGDIPVSFGMVDSGNAENGIWESPR</sequence>
<reference evidence="2" key="3">
    <citation type="submission" date="2014-01" db="EMBL/GenBank/DDBJ databases">
        <title>Evolution of pathogenesis and genome organization in the Tremellales.</title>
        <authorList>
            <person name="Cuomo C."/>
            <person name="Litvintseva A."/>
            <person name="Heitman J."/>
            <person name="Chen Y."/>
            <person name="Sun S."/>
            <person name="Springer D."/>
            <person name="Dromer F."/>
            <person name="Young S."/>
            <person name="Zeng Q."/>
            <person name="Chapman S."/>
            <person name="Gujja S."/>
            <person name="Saif S."/>
            <person name="Birren B."/>
        </authorList>
    </citation>
    <scope>NUCLEOTIDE SEQUENCE</scope>
    <source>
        <strain evidence="2">CBS 10118</strain>
    </source>
</reference>
<feature type="compositionally biased region" description="Pro residues" evidence="1">
    <location>
        <begin position="170"/>
        <end position="181"/>
    </location>
</feature>
<reference evidence="3" key="4">
    <citation type="submission" date="2024-02" db="EMBL/GenBank/DDBJ databases">
        <title>Comparative genomics of Cryptococcus and Kwoniella reveals pathogenesis evolution and contrasting modes of karyotype evolution via chromosome fusion or intercentromeric recombination.</title>
        <authorList>
            <person name="Coelho M.A."/>
            <person name="David-Palma M."/>
            <person name="Shea T."/>
            <person name="Bowers K."/>
            <person name="McGinley-Smith S."/>
            <person name="Mohammad A.W."/>
            <person name="Gnirke A."/>
            <person name="Yurkov A.M."/>
            <person name="Nowrousian M."/>
            <person name="Sun S."/>
            <person name="Cuomo C.A."/>
            <person name="Heitman J."/>
        </authorList>
    </citation>
    <scope>NUCLEOTIDE SEQUENCE</scope>
    <source>
        <strain evidence="3">CBS 10118</strain>
    </source>
</reference>
<dbReference type="OrthoDB" id="2574359at2759"/>
<dbReference type="Proteomes" id="UP000092730">
    <property type="component" value="Chromosome 1"/>
</dbReference>
<feature type="region of interest" description="Disordered" evidence="1">
    <location>
        <begin position="228"/>
        <end position="604"/>
    </location>
</feature>
<evidence type="ECO:0000313" key="2">
    <source>
        <dbReference type="EMBL" id="OCF29624.1"/>
    </source>
</evidence>
<dbReference type="AlphaFoldDB" id="A0A1B9GF10"/>
<feature type="compositionally biased region" description="Polar residues" evidence="1">
    <location>
        <begin position="150"/>
        <end position="164"/>
    </location>
</feature>
<dbReference type="STRING" id="1296100.A0A1B9GF10"/>
<gene>
    <name evidence="2" type="ORF">I302_01133</name>
    <name evidence="3" type="ORF">I302_102442</name>
</gene>
<dbReference type="KEGG" id="kbi:30205532"/>
<organism evidence="2">
    <name type="scientific">Kwoniella bestiolae CBS 10118</name>
    <dbReference type="NCBI Taxonomy" id="1296100"/>
    <lineage>
        <taxon>Eukaryota</taxon>
        <taxon>Fungi</taxon>
        <taxon>Dikarya</taxon>
        <taxon>Basidiomycota</taxon>
        <taxon>Agaricomycotina</taxon>
        <taxon>Tremellomycetes</taxon>
        <taxon>Tremellales</taxon>
        <taxon>Cryptococcaceae</taxon>
        <taxon>Kwoniella</taxon>
    </lineage>
</organism>
<dbReference type="EMBL" id="KI894018">
    <property type="protein sequence ID" value="OCF29624.1"/>
    <property type="molecule type" value="Genomic_DNA"/>
</dbReference>
<dbReference type="RefSeq" id="XP_019050694.1">
    <property type="nucleotide sequence ID" value="XM_019187816.1"/>
</dbReference>
<name>A0A1B9GF10_9TREE</name>
<feature type="region of interest" description="Disordered" evidence="1">
    <location>
        <begin position="105"/>
        <end position="193"/>
    </location>
</feature>
<feature type="compositionally biased region" description="Low complexity" evidence="1">
    <location>
        <begin position="313"/>
        <end position="325"/>
    </location>
</feature>
<feature type="compositionally biased region" description="Polar residues" evidence="1">
    <location>
        <begin position="356"/>
        <end position="398"/>
    </location>
</feature>
<proteinExistence type="predicted"/>
<feature type="compositionally biased region" description="Polar residues" evidence="1">
    <location>
        <begin position="436"/>
        <end position="446"/>
    </location>
</feature>
<evidence type="ECO:0000256" key="1">
    <source>
        <dbReference type="SAM" id="MobiDB-lite"/>
    </source>
</evidence>
<accession>A0A1B9GF10</accession>
<reference evidence="3" key="2">
    <citation type="submission" date="2013-07" db="EMBL/GenBank/DDBJ databases">
        <authorList>
            <consortium name="The Broad Institute Genome Sequencing Platform"/>
            <person name="Cuomo C."/>
            <person name="Litvintseva A."/>
            <person name="Chen Y."/>
            <person name="Heitman J."/>
            <person name="Sun S."/>
            <person name="Springer D."/>
            <person name="Dromer F."/>
            <person name="Young S.K."/>
            <person name="Zeng Q."/>
            <person name="Gargeya S."/>
            <person name="Fitzgerald M."/>
            <person name="Abouelleil A."/>
            <person name="Alvarado L."/>
            <person name="Berlin A.M."/>
            <person name="Chapman S.B."/>
            <person name="Dewar J."/>
            <person name="Goldberg J."/>
            <person name="Griggs A."/>
            <person name="Gujja S."/>
            <person name="Hansen M."/>
            <person name="Howarth C."/>
            <person name="Imamovic A."/>
            <person name="Larimer J."/>
            <person name="McCowan C."/>
            <person name="Murphy C."/>
            <person name="Pearson M."/>
            <person name="Priest M."/>
            <person name="Roberts A."/>
            <person name="Saif S."/>
            <person name="Shea T."/>
            <person name="Sykes S."/>
            <person name="Wortman J."/>
            <person name="Nusbaum C."/>
            <person name="Birren B."/>
        </authorList>
    </citation>
    <scope>NUCLEOTIDE SEQUENCE</scope>
    <source>
        <strain evidence="3">CBS 10118</strain>
    </source>
</reference>
<keyword evidence="4" id="KW-1185">Reference proteome</keyword>
<reference evidence="2" key="1">
    <citation type="submission" date="2013-07" db="EMBL/GenBank/DDBJ databases">
        <title>The Genome Sequence of Cryptococcus bestiolae CBS10118.</title>
        <authorList>
            <consortium name="The Broad Institute Genome Sequencing Platform"/>
            <person name="Cuomo C."/>
            <person name="Litvintseva A."/>
            <person name="Chen Y."/>
            <person name="Heitman J."/>
            <person name="Sun S."/>
            <person name="Springer D."/>
            <person name="Dromer F."/>
            <person name="Young S.K."/>
            <person name="Zeng Q."/>
            <person name="Gargeya S."/>
            <person name="Fitzgerald M."/>
            <person name="Abouelleil A."/>
            <person name="Alvarado L."/>
            <person name="Berlin A.M."/>
            <person name="Chapman S.B."/>
            <person name="Dewar J."/>
            <person name="Goldberg J."/>
            <person name="Griggs A."/>
            <person name="Gujja S."/>
            <person name="Hansen M."/>
            <person name="Howarth C."/>
            <person name="Imamovic A."/>
            <person name="Larimer J."/>
            <person name="McCowan C."/>
            <person name="Murphy C."/>
            <person name="Pearson M."/>
            <person name="Priest M."/>
            <person name="Roberts A."/>
            <person name="Saif S."/>
            <person name="Shea T."/>
            <person name="Sykes S."/>
            <person name="Wortman J."/>
            <person name="Nusbaum C."/>
            <person name="Birren B."/>
        </authorList>
    </citation>
    <scope>NUCLEOTIDE SEQUENCE [LARGE SCALE GENOMIC DNA]</scope>
    <source>
        <strain evidence="2">CBS 10118</strain>
    </source>
</reference>
<evidence type="ECO:0000313" key="4">
    <source>
        <dbReference type="Proteomes" id="UP000092730"/>
    </source>
</evidence>
<dbReference type="VEuPathDB" id="FungiDB:I302_01133"/>
<dbReference type="GeneID" id="30205532"/>
<feature type="compositionally biased region" description="Low complexity" evidence="1">
    <location>
        <begin position="182"/>
        <end position="193"/>
    </location>
</feature>
<feature type="compositionally biased region" description="Polar residues" evidence="1">
    <location>
        <begin position="231"/>
        <end position="260"/>
    </location>
</feature>